<dbReference type="EC" id="1.5.3.1" evidence="6"/>
<evidence type="ECO:0000256" key="4">
    <source>
        <dbReference type="ARBA" id="ARBA00023002"/>
    </source>
</evidence>
<protein>
    <submittedName>
        <fullName evidence="6">Sarcosine oxidase</fullName>
        <ecNumber evidence="6">1.5.3.1</ecNumber>
    </submittedName>
</protein>
<dbReference type="GO" id="GO:0050660">
    <property type="term" value="F:flavin adenine dinucleotide binding"/>
    <property type="evidence" value="ECO:0007669"/>
    <property type="project" value="InterPro"/>
</dbReference>
<name>A0A839QH78_9MICC</name>
<comment type="cofactor">
    <cofactor evidence="1">
        <name>FAD</name>
        <dbReference type="ChEBI" id="CHEBI:57692"/>
    </cofactor>
</comment>
<dbReference type="InterPro" id="IPR006076">
    <property type="entry name" value="FAD-dep_OxRdtase"/>
</dbReference>
<feature type="domain" description="FAD dependent oxidoreductase" evidence="5">
    <location>
        <begin position="6"/>
        <end position="363"/>
    </location>
</feature>
<dbReference type="SUPFAM" id="SSF54373">
    <property type="entry name" value="FAD-linked reductases, C-terminal domain"/>
    <property type="match status" value="1"/>
</dbReference>
<dbReference type="SUPFAM" id="SSF51905">
    <property type="entry name" value="FAD/NAD(P)-binding domain"/>
    <property type="match status" value="1"/>
</dbReference>
<reference evidence="6 7" key="1">
    <citation type="submission" date="2020-08" db="EMBL/GenBank/DDBJ databases">
        <title>Sequencing the genomes of 1000 actinobacteria strains.</title>
        <authorList>
            <person name="Klenk H.-P."/>
        </authorList>
    </citation>
    <scope>NUCLEOTIDE SEQUENCE [LARGE SCALE GENOMIC DNA]</scope>
    <source>
        <strain evidence="6 7">DSM 22826</strain>
    </source>
</reference>
<dbReference type="Pfam" id="PF01266">
    <property type="entry name" value="DAO"/>
    <property type="match status" value="1"/>
</dbReference>
<dbReference type="Gene3D" id="3.30.9.10">
    <property type="entry name" value="D-Amino Acid Oxidase, subunit A, domain 2"/>
    <property type="match status" value="1"/>
</dbReference>
<dbReference type="RefSeq" id="WP_183510406.1">
    <property type="nucleotide sequence ID" value="NZ_BAABGK010000113.1"/>
</dbReference>
<accession>A0A839QH78</accession>
<evidence type="ECO:0000259" key="5">
    <source>
        <dbReference type="Pfam" id="PF01266"/>
    </source>
</evidence>
<keyword evidence="4 6" id="KW-0560">Oxidoreductase</keyword>
<keyword evidence="3" id="KW-0274">FAD</keyword>
<comment type="caution">
    <text evidence="6">The sequence shown here is derived from an EMBL/GenBank/DDBJ whole genome shotgun (WGS) entry which is preliminary data.</text>
</comment>
<evidence type="ECO:0000313" key="7">
    <source>
        <dbReference type="Proteomes" id="UP000523000"/>
    </source>
</evidence>
<proteinExistence type="predicted"/>
<organism evidence="6 7">
    <name type="scientific">Paeniglutamicibacter cryotolerans</name>
    <dbReference type="NCBI Taxonomy" id="670079"/>
    <lineage>
        <taxon>Bacteria</taxon>
        <taxon>Bacillati</taxon>
        <taxon>Actinomycetota</taxon>
        <taxon>Actinomycetes</taxon>
        <taxon>Micrococcales</taxon>
        <taxon>Micrococcaceae</taxon>
        <taxon>Paeniglutamicibacter</taxon>
    </lineage>
</organism>
<sequence length="396" mass="41774">MMTRLDTVVIGGGAMGSAAAWALANRGREVTLLEQFTPGHKLGASHGSTRNLNLGYKDPTYVGMLVEALELWKLLGEQSGTAPIVRTGTVNHGNPDQQAQTIAALAGTTIRTEELTAQEAGERWRGIRFRGPVLHLPDGGQLNPDAALPAFQSVAAASGAHVRHHVKVTGLRILGDAEAELTLETASGTEVVRARTVVTTAGAWTRGLLDPAFAGRAELPTLTVTQEQPLHFAVADPGAVWPGFNHSLLSGSPGFEYAYSPVYGMSTPGEGVKAGWHGTGAITDPDHRSFAAEPAQQLALREYARTWLPGVDPDAFTEISCTYTSTQDEAFILDRIGPVVIGAGFSGQGFKFTPVIGRILADLVDGSGPAPAAFAAGRRIADPSFALARSRMPLKR</sequence>
<dbReference type="EMBL" id="JACHVS010000001">
    <property type="protein sequence ID" value="MBB2995097.1"/>
    <property type="molecule type" value="Genomic_DNA"/>
</dbReference>
<dbReference type="PANTHER" id="PTHR10961:SF7">
    <property type="entry name" value="FAD DEPENDENT OXIDOREDUCTASE DOMAIN-CONTAINING PROTEIN"/>
    <property type="match status" value="1"/>
</dbReference>
<dbReference type="Proteomes" id="UP000523000">
    <property type="component" value="Unassembled WGS sequence"/>
</dbReference>
<evidence type="ECO:0000256" key="3">
    <source>
        <dbReference type="ARBA" id="ARBA00022827"/>
    </source>
</evidence>
<dbReference type="AlphaFoldDB" id="A0A839QH78"/>
<gene>
    <name evidence="6" type="ORF">E9229_001288</name>
</gene>
<dbReference type="PANTHER" id="PTHR10961">
    <property type="entry name" value="PEROXISOMAL SARCOSINE OXIDASE"/>
    <property type="match status" value="1"/>
</dbReference>
<evidence type="ECO:0000256" key="2">
    <source>
        <dbReference type="ARBA" id="ARBA00022630"/>
    </source>
</evidence>
<dbReference type="GO" id="GO:0008115">
    <property type="term" value="F:sarcosine oxidase activity"/>
    <property type="evidence" value="ECO:0007669"/>
    <property type="project" value="UniProtKB-EC"/>
</dbReference>
<dbReference type="Gene3D" id="3.50.50.60">
    <property type="entry name" value="FAD/NAD(P)-binding domain"/>
    <property type="match status" value="1"/>
</dbReference>
<dbReference type="InterPro" id="IPR045170">
    <property type="entry name" value="MTOX"/>
</dbReference>
<keyword evidence="7" id="KW-1185">Reference proteome</keyword>
<evidence type="ECO:0000313" key="6">
    <source>
        <dbReference type="EMBL" id="MBB2995097.1"/>
    </source>
</evidence>
<dbReference type="InterPro" id="IPR036188">
    <property type="entry name" value="FAD/NAD-bd_sf"/>
</dbReference>
<keyword evidence="2" id="KW-0285">Flavoprotein</keyword>
<evidence type="ECO:0000256" key="1">
    <source>
        <dbReference type="ARBA" id="ARBA00001974"/>
    </source>
</evidence>